<protein>
    <recommendedName>
        <fullName evidence="3 7">Nuclease SbcCD subunit D</fullName>
    </recommendedName>
</protein>
<dbReference type="InterPro" id="IPR026843">
    <property type="entry name" value="SbcD_C"/>
</dbReference>
<accession>A0AAJ1BCW5</accession>
<dbReference type="GO" id="GO:0006310">
    <property type="term" value="P:DNA recombination"/>
    <property type="evidence" value="ECO:0007669"/>
    <property type="project" value="UniProtKB-KW"/>
</dbReference>
<dbReference type="InterPro" id="IPR029052">
    <property type="entry name" value="Metallo-depent_PP-like"/>
</dbReference>
<dbReference type="SUPFAM" id="SSF56300">
    <property type="entry name" value="Metallo-dependent phosphatases"/>
    <property type="match status" value="1"/>
</dbReference>
<dbReference type="Gene3D" id="3.60.21.10">
    <property type="match status" value="1"/>
</dbReference>
<dbReference type="PANTHER" id="PTHR30337:SF0">
    <property type="entry name" value="NUCLEASE SBCCD SUBUNIT D"/>
    <property type="match status" value="1"/>
</dbReference>
<evidence type="ECO:0000313" key="11">
    <source>
        <dbReference type="Proteomes" id="UP001200537"/>
    </source>
</evidence>
<dbReference type="InterPro" id="IPR050535">
    <property type="entry name" value="DNA_Repair-Maintenance_Comp"/>
</dbReference>
<dbReference type="GO" id="GO:0004519">
    <property type="term" value="F:endonuclease activity"/>
    <property type="evidence" value="ECO:0007669"/>
    <property type="project" value="UniProtKB-KW"/>
</dbReference>
<evidence type="ECO:0000313" key="10">
    <source>
        <dbReference type="EMBL" id="MCG4618573.1"/>
    </source>
</evidence>
<keyword evidence="7" id="KW-0233">DNA recombination</keyword>
<keyword evidence="5 7" id="KW-0378">Hydrolase</keyword>
<name>A0AAJ1BCW5_9ACTO</name>
<dbReference type="GO" id="GO:0006260">
    <property type="term" value="P:DNA replication"/>
    <property type="evidence" value="ECO:0007669"/>
    <property type="project" value="UniProtKB-KW"/>
</dbReference>
<dbReference type="AlphaFoldDB" id="A0AAJ1BCW5"/>
<evidence type="ECO:0000259" key="8">
    <source>
        <dbReference type="Pfam" id="PF00149"/>
    </source>
</evidence>
<dbReference type="Pfam" id="PF12320">
    <property type="entry name" value="SbcD_C"/>
    <property type="match status" value="1"/>
</dbReference>
<dbReference type="PANTHER" id="PTHR30337">
    <property type="entry name" value="COMPONENT OF ATP-DEPENDENT DSDNA EXONUCLEASE"/>
    <property type="match status" value="1"/>
</dbReference>
<dbReference type="EMBL" id="JAKNHJ010000019">
    <property type="protein sequence ID" value="MCG4618573.1"/>
    <property type="molecule type" value="Genomic_DNA"/>
</dbReference>
<keyword evidence="7" id="KW-0255">Endonuclease</keyword>
<comment type="similarity">
    <text evidence="1 7">Belongs to the SbcD family.</text>
</comment>
<dbReference type="GO" id="GO:0008408">
    <property type="term" value="F:3'-5' exonuclease activity"/>
    <property type="evidence" value="ECO:0007669"/>
    <property type="project" value="InterPro"/>
</dbReference>
<dbReference type="RefSeq" id="WP_238128379.1">
    <property type="nucleotide sequence ID" value="NZ_JAGZVZ010000005.1"/>
</dbReference>
<dbReference type="CDD" id="cd00840">
    <property type="entry name" value="MPP_Mre11_N"/>
    <property type="match status" value="1"/>
</dbReference>
<evidence type="ECO:0000256" key="7">
    <source>
        <dbReference type="RuleBase" id="RU363069"/>
    </source>
</evidence>
<keyword evidence="4 7" id="KW-0540">Nuclease</keyword>
<keyword evidence="6 7" id="KW-0269">Exonuclease</keyword>
<dbReference type="InterPro" id="IPR004843">
    <property type="entry name" value="Calcineurin-like_PHP"/>
</dbReference>
<dbReference type="NCBIfam" id="TIGR00619">
    <property type="entry name" value="sbcd"/>
    <property type="match status" value="1"/>
</dbReference>
<dbReference type="Proteomes" id="UP001200537">
    <property type="component" value="Unassembled WGS sequence"/>
</dbReference>
<feature type="domain" description="Calcineurin-like phosphoesterase" evidence="8">
    <location>
        <begin position="1"/>
        <end position="97"/>
    </location>
</feature>
<keyword evidence="7" id="KW-0235">DNA replication</keyword>
<sequence>MKLVHTSDWHVGRTLYGEDLAAAHRQFFSFLTQLVREEHVQAVMVSGDIFDRAIPSLESLEIVSGALAELTELTAVILTPGNHDSAERLGFLAPYVRGNLYLRTALADITRPVEINAAAETLRVWGIPYLNPDMVRTSLYDGYLPAEKEEAAGGDGEESLPRLPRSHEAVVAAAMRRVGKAQLRLPRVDRTMVMAHAFAVGGEASDSERDITVGTVQSVPLQVFENYGETDPESSSDLAAPDYLALGHLHVPQKLHTDRSAGRYSGSPITFSFSECHTPKSVVLLDTAAADLDPQLVPTPVFRPVGRIKDSFENLLTSPRYEDFTSYWLEITVTDPQRPAHLVTKLKRRFPKALAILHETSRASFEEQHRSLRANRYRPAALAKDFFKQARVGKELTESETRLVEEIYEQVREES</sequence>
<reference evidence="10" key="1">
    <citation type="submission" date="2022-01" db="EMBL/GenBank/DDBJ databases">
        <title>Collection of gut derived symbiotic bacterial strains cultured from healthy donors.</title>
        <authorList>
            <person name="Lin H."/>
            <person name="Kohout C."/>
            <person name="Waligurski E."/>
            <person name="Pamer E.G."/>
        </authorList>
    </citation>
    <scope>NUCLEOTIDE SEQUENCE</scope>
    <source>
        <strain evidence="10">DFI.7.46</strain>
    </source>
</reference>
<comment type="subunit">
    <text evidence="2 7">Heterodimer of SbcC and SbcD.</text>
</comment>
<dbReference type="InterPro" id="IPR004593">
    <property type="entry name" value="SbcD"/>
</dbReference>
<organism evidence="10 11">
    <name type="scientific">Varibaculum cambriense</name>
    <dbReference type="NCBI Taxonomy" id="184870"/>
    <lineage>
        <taxon>Bacteria</taxon>
        <taxon>Bacillati</taxon>
        <taxon>Actinomycetota</taxon>
        <taxon>Actinomycetes</taxon>
        <taxon>Actinomycetales</taxon>
        <taxon>Actinomycetaceae</taxon>
        <taxon>Varibaculum</taxon>
    </lineage>
</organism>
<proteinExistence type="inferred from homology"/>
<evidence type="ECO:0000256" key="4">
    <source>
        <dbReference type="ARBA" id="ARBA00022722"/>
    </source>
</evidence>
<gene>
    <name evidence="7" type="primary">sbcD</name>
    <name evidence="10" type="ORF">L0M99_08740</name>
</gene>
<evidence type="ECO:0000256" key="3">
    <source>
        <dbReference type="ARBA" id="ARBA00013365"/>
    </source>
</evidence>
<evidence type="ECO:0000256" key="2">
    <source>
        <dbReference type="ARBA" id="ARBA00011322"/>
    </source>
</evidence>
<evidence type="ECO:0000256" key="1">
    <source>
        <dbReference type="ARBA" id="ARBA00010555"/>
    </source>
</evidence>
<dbReference type="Pfam" id="PF00149">
    <property type="entry name" value="Metallophos"/>
    <property type="match status" value="1"/>
</dbReference>
<comment type="caution">
    <text evidence="10">The sequence shown here is derived from an EMBL/GenBank/DDBJ whole genome shotgun (WGS) entry which is preliminary data.</text>
</comment>
<feature type="domain" description="Nuclease SbcCD subunit D C-terminal" evidence="9">
    <location>
        <begin position="301"/>
        <end position="389"/>
    </location>
</feature>
<comment type="function">
    <text evidence="7">SbcCD cleaves DNA hairpin structures. These structures can inhibit DNA replication and are intermediates in certain DNA recombination reactions. The complex acts as a 3'-&gt;5' double strand exonuclease that can open hairpins. It also has a 5' single-strand endonuclease activity.</text>
</comment>
<evidence type="ECO:0000256" key="6">
    <source>
        <dbReference type="ARBA" id="ARBA00022839"/>
    </source>
</evidence>
<evidence type="ECO:0000259" key="9">
    <source>
        <dbReference type="Pfam" id="PF12320"/>
    </source>
</evidence>
<evidence type="ECO:0000256" key="5">
    <source>
        <dbReference type="ARBA" id="ARBA00022801"/>
    </source>
</evidence>
<dbReference type="InterPro" id="IPR041796">
    <property type="entry name" value="Mre11_N"/>
</dbReference>